<name>A0A8B6DDG5_MYTGA</name>
<evidence type="ECO:0000313" key="3">
    <source>
        <dbReference type="Proteomes" id="UP000596742"/>
    </source>
</evidence>
<feature type="compositionally biased region" description="Polar residues" evidence="1">
    <location>
        <begin position="17"/>
        <end position="36"/>
    </location>
</feature>
<evidence type="ECO:0000256" key="1">
    <source>
        <dbReference type="SAM" id="MobiDB-lite"/>
    </source>
</evidence>
<evidence type="ECO:0000313" key="2">
    <source>
        <dbReference type="EMBL" id="VDI17506.1"/>
    </source>
</evidence>
<keyword evidence="3" id="KW-1185">Reference proteome</keyword>
<organism evidence="2 3">
    <name type="scientific">Mytilus galloprovincialis</name>
    <name type="common">Mediterranean mussel</name>
    <dbReference type="NCBI Taxonomy" id="29158"/>
    <lineage>
        <taxon>Eukaryota</taxon>
        <taxon>Metazoa</taxon>
        <taxon>Spiralia</taxon>
        <taxon>Lophotrochozoa</taxon>
        <taxon>Mollusca</taxon>
        <taxon>Bivalvia</taxon>
        <taxon>Autobranchia</taxon>
        <taxon>Pteriomorphia</taxon>
        <taxon>Mytilida</taxon>
        <taxon>Mytiloidea</taxon>
        <taxon>Mytilidae</taxon>
        <taxon>Mytilinae</taxon>
        <taxon>Mytilus</taxon>
    </lineage>
</organism>
<sequence length="89" mass="9898">MEKSHHMSNLEGPVIRSPSTNELQSHNGNFKTNVENLSKGGGRALGTIISKFHNNKDFGFSACENLYHSCVVPILDYASSVWGYRKSKQ</sequence>
<comment type="caution">
    <text evidence="2">The sequence shown here is derived from an EMBL/GenBank/DDBJ whole genome shotgun (WGS) entry which is preliminary data.</text>
</comment>
<gene>
    <name evidence="2" type="ORF">MGAL_10B028875</name>
</gene>
<proteinExistence type="predicted"/>
<dbReference type="EMBL" id="UYJE01003218">
    <property type="protein sequence ID" value="VDI17506.1"/>
    <property type="molecule type" value="Genomic_DNA"/>
</dbReference>
<reference evidence="2" key="1">
    <citation type="submission" date="2018-11" db="EMBL/GenBank/DDBJ databases">
        <authorList>
            <person name="Alioto T."/>
            <person name="Alioto T."/>
        </authorList>
    </citation>
    <scope>NUCLEOTIDE SEQUENCE</scope>
</reference>
<protein>
    <submittedName>
        <fullName evidence="2">Uncharacterized protein</fullName>
    </submittedName>
</protein>
<feature type="region of interest" description="Disordered" evidence="1">
    <location>
        <begin position="1"/>
        <end position="36"/>
    </location>
</feature>
<accession>A0A8B6DDG5</accession>
<dbReference type="Proteomes" id="UP000596742">
    <property type="component" value="Unassembled WGS sequence"/>
</dbReference>
<dbReference type="AlphaFoldDB" id="A0A8B6DDG5"/>